<dbReference type="AlphaFoldDB" id="A0A9E4N471"/>
<organism evidence="1 2">
    <name type="scientific">Candidatus Thiodiazotropha taylori</name>
    <dbReference type="NCBI Taxonomy" id="2792791"/>
    <lineage>
        <taxon>Bacteria</taxon>
        <taxon>Pseudomonadati</taxon>
        <taxon>Pseudomonadota</taxon>
        <taxon>Gammaproteobacteria</taxon>
        <taxon>Chromatiales</taxon>
        <taxon>Sedimenticolaceae</taxon>
        <taxon>Candidatus Thiodiazotropha</taxon>
    </lineage>
</organism>
<dbReference type="GO" id="GO:0006355">
    <property type="term" value="P:regulation of DNA-templated transcription"/>
    <property type="evidence" value="ECO:0007669"/>
    <property type="project" value="InterPro"/>
</dbReference>
<dbReference type="EMBL" id="JAEPCM010000445">
    <property type="protein sequence ID" value="MCG7947180.1"/>
    <property type="molecule type" value="Genomic_DNA"/>
</dbReference>
<dbReference type="Pfam" id="PF05233">
    <property type="entry name" value="PHB_acc"/>
    <property type="match status" value="1"/>
</dbReference>
<dbReference type="Proteomes" id="UP000886667">
    <property type="component" value="Unassembled WGS sequence"/>
</dbReference>
<evidence type="ECO:0000313" key="2">
    <source>
        <dbReference type="Proteomes" id="UP000886667"/>
    </source>
</evidence>
<accession>A0A9E4N471</accession>
<dbReference type="Pfam" id="PF07879">
    <property type="entry name" value="PHB_acc_N"/>
    <property type="match status" value="1"/>
</dbReference>
<protein>
    <submittedName>
        <fullName evidence="1">Polyhydroxyalkanoate synthesis repressor PhaR</fullName>
    </submittedName>
</protein>
<gene>
    <name evidence="1" type="primary">phaR</name>
    <name evidence="1" type="ORF">JAZ07_12620</name>
</gene>
<dbReference type="InterPro" id="IPR007897">
    <property type="entry name" value="PHB_accumulat"/>
</dbReference>
<comment type="caution">
    <text evidence="1">The sequence shown here is derived from an EMBL/GenBank/DDBJ whole genome shotgun (WGS) entry which is preliminary data.</text>
</comment>
<dbReference type="InterPro" id="IPR012909">
    <property type="entry name" value="PHA_DNA-bd_N"/>
</dbReference>
<sequence>MSDRLIKKYPNRRLYDTEQSKYITLSQLRQLIVGGELIKVIDSTTEEDITRTILLQIILESESGGKPLFTANMLSQIIRFYGGTLQGIFGNYLEQSLGLFTAQQEQIRKNMGEDPFTAMTNLAQNNMKLWTDMQKDFFSAAGFSSPKKEEKEQ</sequence>
<dbReference type="InterPro" id="IPR010134">
    <property type="entry name" value="PHA_reg_PhaR"/>
</dbReference>
<name>A0A9E4N471_9GAMM</name>
<reference evidence="1" key="1">
    <citation type="journal article" date="2021" name="Proc. Natl. Acad. Sci. U.S.A.">
        <title>Global biogeography of chemosynthetic symbionts reveals both localized and globally distributed symbiont groups. .</title>
        <authorList>
            <person name="Osvatic J.T."/>
            <person name="Wilkins L.G.E."/>
            <person name="Leibrecht L."/>
            <person name="Leray M."/>
            <person name="Zauner S."/>
            <person name="Polzin J."/>
            <person name="Camacho Y."/>
            <person name="Gros O."/>
            <person name="van Gils J.A."/>
            <person name="Eisen J.A."/>
            <person name="Petersen J.M."/>
            <person name="Yuen B."/>
        </authorList>
    </citation>
    <scope>NUCLEOTIDE SEQUENCE</scope>
    <source>
        <strain evidence="1">MAGclacostrist064TRANS</strain>
    </source>
</reference>
<proteinExistence type="predicted"/>
<evidence type="ECO:0000313" key="1">
    <source>
        <dbReference type="EMBL" id="MCG7947180.1"/>
    </source>
</evidence>
<dbReference type="NCBIfam" id="TIGR01848">
    <property type="entry name" value="PHA_reg_PhaR"/>
    <property type="match status" value="1"/>
</dbReference>